<proteinExistence type="predicted"/>
<dbReference type="InterPro" id="IPR007433">
    <property type="entry name" value="DUF481"/>
</dbReference>
<evidence type="ECO:0000313" key="2">
    <source>
        <dbReference type="EMBL" id="AKJ27624.1"/>
    </source>
</evidence>
<dbReference type="Proteomes" id="UP000035352">
    <property type="component" value="Chromosome"/>
</dbReference>
<accession>A0A0G3BDX9</accession>
<feature type="chain" id="PRO_5002551470" evidence="1">
    <location>
        <begin position="23"/>
        <end position="255"/>
    </location>
</feature>
<organism evidence="2 3">
    <name type="scientific">Caldimonas brevitalea</name>
    <dbReference type="NCBI Taxonomy" id="413882"/>
    <lineage>
        <taxon>Bacteria</taxon>
        <taxon>Pseudomonadati</taxon>
        <taxon>Pseudomonadota</taxon>
        <taxon>Betaproteobacteria</taxon>
        <taxon>Burkholderiales</taxon>
        <taxon>Sphaerotilaceae</taxon>
        <taxon>Caldimonas</taxon>
    </lineage>
</organism>
<sequence>MPCNLRTPAPALAALALLPALAWGQVTVKPDGQWRHLFGLAGSHASGNTDSSSLNLSGDSVRATEVDRLSLLARALYARNEGTTSANRGVLAGDYNRDFSRYWFGFGRGEFVRDRPANLARRFAASAGVGHHLIRDDNGFWDVSVGLGYTRDRFVDPVEIKGRVRDTYSRPELVLAEESNLRLTQTTSWRQKLAVLPNLEETGTYRAEFDSAIAVAVTQRLSLTAGFAYRYNSDPGEGVRRGDSLVTTGVSLRMD</sequence>
<evidence type="ECO:0000313" key="3">
    <source>
        <dbReference type="Proteomes" id="UP000035352"/>
    </source>
</evidence>
<dbReference type="Pfam" id="PF04338">
    <property type="entry name" value="DUF481"/>
    <property type="match status" value="1"/>
</dbReference>
<dbReference type="KEGG" id="pbh:AAW51_0933"/>
<keyword evidence="1" id="KW-0732">Signal</keyword>
<gene>
    <name evidence="2" type="primary">ydiY</name>
    <name evidence="2" type="ORF">AAW51_0933</name>
</gene>
<dbReference type="EMBL" id="CP011371">
    <property type="protein sequence ID" value="AKJ27624.1"/>
    <property type="molecule type" value="Genomic_DNA"/>
</dbReference>
<dbReference type="AlphaFoldDB" id="A0A0G3BDX9"/>
<feature type="signal peptide" evidence="1">
    <location>
        <begin position="1"/>
        <end position="22"/>
    </location>
</feature>
<name>A0A0G3BDX9_9BURK</name>
<protein>
    <submittedName>
        <fullName evidence="2">Putative salt-induced outer membrane protein</fullName>
    </submittedName>
</protein>
<reference evidence="2 3" key="1">
    <citation type="submission" date="2015-05" db="EMBL/GenBank/DDBJ databases">
        <authorList>
            <person name="Tang B."/>
            <person name="Yu Y."/>
        </authorList>
    </citation>
    <scope>NUCLEOTIDE SEQUENCE [LARGE SCALE GENOMIC DNA]</scope>
    <source>
        <strain evidence="2 3">DSM 7029</strain>
    </source>
</reference>
<dbReference type="OrthoDB" id="9806250at2"/>
<evidence type="ECO:0000256" key="1">
    <source>
        <dbReference type="SAM" id="SignalP"/>
    </source>
</evidence>
<dbReference type="RefSeq" id="WP_047193660.1">
    <property type="nucleotide sequence ID" value="NZ_CP011371.1"/>
</dbReference>
<keyword evidence="3" id="KW-1185">Reference proteome</keyword>